<protein>
    <submittedName>
        <fullName evidence="5">Putative ABC transporter substrate-binding lipoprotein YvrC</fullName>
    </submittedName>
</protein>
<dbReference type="FunFam" id="3.40.50.1980:FF:000035">
    <property type="entry name" value="Iron ABC transporter substrate-binding protein"/>
    <property type="match status" value="1"/>
</dbReference>
<reference evidence="6" key="1">
    <citation type="journal article" date="2019" name="Int. J. Syst. Evol. Microbiol.">
        <title>The Global Catalogue of Microorganisms (GCM) 10K type strain sequencing project: providing services to taxonomists for standard genome sequencing and annotation.</title>
        <authorList>
            <consortium name="The Broad Institute Genomics Platform"/>
            <consortium name="The Broad Institute Genome Sequencing Center for Infectious Disease"/>
            <person name="Wu L."/>
            <person name="Ma J."/>
        </authorList>
    </citation>
    <scope>NUCLEOTIDE SEQUENCE [LARGE SCALE GENOMIC DNA]</scope>
    <source>
        <strain evidence="6">CGMCC 1.14993</strain>
    </source>
</reference>
<gene>
    <name evidence="5" type="primary">yvrC</name>
    <name evidence="5" type="ORF">GCM10007380_11550</name>
</gene>
<name>A0A8J3AK69_9BACI</name>
<dbReference type="AlphaFoldDB" id="A0A8J3AK69"/>
<keyword evidence="2 3" id="KW-0732">Signal</keyword>
<comment type="similarity">
    <text evidence="1">Belongs to the bacterial solute-binding protein 8 family.</text>
</comment>
<evidence type="ECO:0000256" key="2">
    <source>
        <dbReference type="ARBA" id="ARBA00022729"/>
    </source>
</evidence>
<dbReference type="Pfam" id="PF01497">
    <property type="entry name" value="Peripla_BP_2"/>
    <property type="match status" value="1"/>
</dbReference>
<keyword evidence="6" id="KW-1185">Reference proteome</keyword>
<comment type="caution">
    <text evidence="5">The sequence shown here is derived from an EMBL/GenBank/DDBJ whole genome shotgun (WGS) entry which is preliminary data.</text>
</comment>
<dbReference type="InterPro" id="IPR050902">
    <property type="entry name" value="ABC_Transporter_SBP"/>
</dbReference>
<dbReference type="NCBIfam" id="NF038402">
    <property type="entry name" value="TroA_like"/>
    <property type="match status" value="1"/>
</dbReference>
<proteinExistence type="inferred from homology"/>
<keyword evidence="5" id="KW-0449">Lipoprotein</keyword>
<dbReference type="Gene3D" id="3.40.50.1980">
    <property type="entry name" value="Nitrogenase molybdenum iron protein domain"/>
    <property type="match status" value="2"/>
</dbReference>
<dbReference type="PANTHER" id="PTHR30535:SF34">
    <property type="entry name" value="MOLYBDATE-BINDING PROTEIN MOLA"/>
    <property type="match status" value="1"/>
</dbReference>
<dbReference type="CDD" id="cd01143">
    <property type="entry name" value="YvrC"/>
    <property type="match status" value="1"/>
</dbReference>
<dbReference type="Proteomes" id="UP000626244">
    <property type="component" value="Unassembled WGS sequence"/>
</dbReference>
<evidence type="ECO:0000256" key="1">
    <source>
        <dbReference type="ARBA" id="ARBA00008814"/>
    </source>
</evidence>
<feature type="chain" id="PRO_5038623167" evidence="3">
    <location>
        <begin position="26"/>
        <end position="319"/>
    </location>
</feature>
<dbReference type="EMBL" id="BMHB01000001">
    <property type="protein sequence ID" value="GGI12176.1"/>
    <property type="molecule type" value="Genomic_DNA"/>
</dbReference>
<dbReference type="RefSeq" id="WP_087999370.1">
    <property type="nucleotide sequence ID" value="NZ_BMHB01000001.1"/>
</dbReference>
<dbReference type="PROSITE" id="PS50983">
    <property type="entry name" value="FE_B12_PBP"/>
    <property type="match status" value="1"/>
</dbReference>
<dbReference type="PANTHER" id="PTHR30535">
    <property type="entry name" value="VITAMIN B12-BINDING PROTEIN"/>
    <property type="match status" value="1"/>
</dbReference>
<dbReference type="SUPFAM" id="SSF53807">
    <property type="entry name" value="Helical backbone' metal receptor"/>
    <property type="match status" value="1"/>
</dbReference>
<accession>A0A8J3AK69</accession>
<sequence>MKKIVSSLFVVLLCLGLFGCNSETAQKETNVPKTEVAQFPLTVKDSTDKEIEIKEEPKKIISLIPSNTEILFSIGKGKNVIGVTDFDNYPEEVKGIDKVGGNNADMTYNIEKIISLQPDLVLAHESSLGISADGLEQLKQAGITVFVVKNAESINDVYDTIKEIGQITGKLDESKKVVSDMKEKLEKISDKTANIGTNPLVWLEISGPPEIYTAGNGTFLNEMISIIHAKNVAEKEKGWVMYSEESAIKANPDVILTTYGDYVPDLEKVVLERKNWTSVNAIKNKRVFDINADTTSRPGPRLVEGVEEIAKAVYPEVFK</sequence>
<feature type="signal peptide" evidence="3">
    <location>
        <begin position="1"/>
        <end position="25"/>
    </location>
</feature>
<evidence type="ECO:0000259" key="4">
    <source>
        <dbReference type="PROSITE" id="PS50983"/>
    </source>
</evidence>
<feature type="domain" description="Fe/B12 periplasmic-binding" evidence="4">
    <location>
        <begin position="59"/>
        <end position="317"/>
    </location>
</feature>
<organism evidence="5 6">
    <name type="scientific">Gottfriedia solisilvae</name>
    <dbReference type="NCBI Taxonomy" id="1516104"/>
    <lineage>
        <taxon>Bacteria</taxon>
        <taxon>Bacillati</taxon>
        <taxon>Bacillota</taxon>
        <taxon>Bacilli</taxon>
        <taxon>Bacillales</taxon>
        <taxon>Bacillaceae</taxon>
        <taxon>Gottfriedia</taxon>
    </lineage>
</organism>
<dbReference type="InterPro" id="IPR054828">
    <property type="entry name" value="Vit_B12_bind_prot"/>
</dbReference>
<dbReference type="InterPro" id="IPR002491">
    <property type="entry name" value="ABC_transptr_periplasmic_BD"/>
</dbReference>
<evidence type="ECO:0000313" key="6">
    <source>
        <dbReference type="Proteomes" id="UP000626244"/>
    </source>
</evidence>
<dbReference type="GO" id="GO:0071281">
    <property type="term" value="P:cellular response to iron ion"/>
    <property type="evidence" value="ECO:0007669"/>
    <property type="project" value="TreeGrafter"/>
</dbReference>
<dbReference type="OrthoDB" id="9816357at2"/>
<dbReference type="PROSITE" id="PS51257">
    <property type="entry name" value="PROKAR_LIPOPROTEIN"/>
    <property type="match status" value="1"/>
</dbReference>
<evidence type="ECO:0000313" key="5">
    <source>
        <dbReference type="EMBL" id="GGI12176.1"/>
    </source>
</evidence>
<evidence type="ECO:0000256" key="3">
    <source>
        <dbReference type="SAM" id="SignalP"/>
    </source>
</evidence>